<dbReference type="PRINTS" id="PR00109">
    <property type="entry name" value="TYRKINASE"/>
</dbReference>
<dbReference type="PROSITE" id="PS50011">
    <property type="entry name" value="PROTEIN_KINASE_DOM"/>
    <property type="match status" value="1"/>
</dbReference>
<dbReference type="InterPro" id="IPR011009">
    <property type="entry name" value="Kinase-like_dom_sf"/>
</dbReference>
<feature type="compositionally biased region" description="Basic and acidic residues" evidence="1">
    <location>
        <begin position="898"/>
        <end position="914"/>
    </location>
</feature>
<dbReference type="InterPro" id="IPR001245">
    <property type="entry name" value="Ser-Thr/Tyr_kinase_cat_dom"/>
</dbReference>
<protein>
    <submittedName>
        <fullName evidence="3">Pkh2p</fullName>
    </submittedName>
</protein>
<dbReference type="InterPro" id="IPR051681">
    <property type="entry name" value="Ser/Thr_Kinases-Pseudokinases"/>
</dbReference>
<dbReference type="InterPro" id="IPR000719">
    <property type="entry name" value="Prot_kinase_dom"/>
</dbReference>
<dbReference type="EMBL" id="JEMT01012358">
    <property type="protein sequence ID" value="EXX75798.1"/>
    <property type="molecule type" value="Genomic_DNA"/>
</dbReference>
<dbReference type="Proteomes" id="UP000022910">
    <property type="component" value="Unassembled WGS sequence"/>
</dbReference>
<dbReference type="PANTHER" id="PTHR44329">
    <property type="entry name" value="SERINE/THREONINE-PROTEIN KINASE TNNI3K-RELATED"/>
    <property type="match status" value="1"/>
</dbReference>
<name>A0A015N9E6_RHIIW</name>
<proteinExistence type="predicted"/>
<dbReference type="SUPFAM" id="SSF48403">
    <property type="entry name" value="Ankyrin repeat"/>
    <property type="match status" value="1"/>
</dbReference>
<feature type="domain" description="Protein kinase" evidence="2">
    <location>
        <begin position="1"/>
        <end position="286"/>
    </location>
</feature>
<dbReference type="Gene3D" id="1.10.510.10">
    <property type="entry name" value="Transferase(Phosphotransferase) domain 1"/>
    <property type="match status" value="1"/>
</dbReference>
<reference evidence="3 4" key="1">
    <citation type="submission" date="2014-02" db="EMBL/GenBank/DDBJ databases">
        <title>Single nucleus genome sequencing reveals high similarity among nuclei of an endomycorrhizal fungus.</title>
        <authorList>
            <person name="Lin K."/>
            <person name="Geurts R."/>
            <person name="Zhang Z."/>
            <person name="Limpens E."/>
            <person name="Saunders D.G."/>
            <person name="Mu D."/>
            <person name="Pang E."/>
            <person name="Cao H."/>
            <person name="Cha H."/>
            <person name="Lin T."/>
            <person name="Zhou Q."/>
            <person name="Shang Y."/>
            <person name="Li Y."/>
            <person name="Ivanov S."/>
            <person name="Sharma T."/>
            <person name="Velzen R.V."/>
            <person name="Ruijter N.D."/>
            <person name="Aanen D.K."/>
            <person name="Win J."/>
            <person name="Kamoun S."/>
            <person name="Bisseling T."/>
            <person name="Huang S."/>
        </authorList>
    </citation>
    <scope>NUCLEOTIDE SEQUENCE [LARGE SCALE GENOMIC DNA]</scope>
    <source>
        <strain evidence="4">DAOM197198w</strain>
    </source>
</reference>
<dbReference type="GO" id="GO:0005524">
    <property type="term" value="F:ATP binding"/>
    <property type="evidence" value="ECO:0007669"/>
    <property type="project" value="InterPro"/>
</dbReference>
<feature type="region of interest" description="Disordered" evidence="1">
    <location>
        <begin position="898"/>
        <end position="957"/>
    </location>
</feature>
<sequence>MVDSGKWIDDVVKTHYISLIPFEEFVVNNFESDDNNKISYWKETGKRVLFKIINDNISIDNKMEKSFLLELKLHQRRDFNERIIQIFGVSQNPTTNSCFLVVQYADGGNLRHILENTILSWVDKLNLAHQIAEGLNFLHSNGIIHENLYPWNVLFHQNRAKLTNFGISEHLVIHNSSSYDDFSIKDIPYIEPQLLQDENYQKNTRSDIYSFGVILWEISSGNPPYNSNNKDLDKNDLISNILKNKREKIISETPKTYSDLYIECWNNVPNKRPAIGIILNKLDNLLNILNHPDEFEISEQDKEFRELEIDAMTAELWLRKQLKLVSIQKKDIIIPTEIKTKKDNNNNNKETVLESPIEIEKDEKGEKEKEKEKVEKERIREVKLITNEPELGKKLSIKKKSWTYKAKNKAKGFVKRLSGSTSGSDLNTSNIKKSFTKSMSFDSKEVIDQGERIDTGWTFVSSDIKEPESPIMTKSDSSINRGLFSFSNLTGRSASESSISKSISVTQPDKYSYSEYCKVLFATNSWTINSAPCYAAYHAKKGDLDGLKWHIHVQKEKLNEIQQITGPRNSYRRPLEPLMIEVAQYCPGENIIQTFTSLISMGATCDCTNSYTGGSPINYLGENKSLFSSETNSQYFKDSLTYLITNGCLINAKRSNGDTLLITLLFKWYKELTPNVIKFCLDNGANPNLSNEIGGNPLGYTLTQIRFNHRGGPFEKIYKILKLLVRYGADVNRQITIPGKKLPNLLFVCVDMGLNMKEEWVKKLIKRLIKWGVDVNARMGEQKKFDEEINNNNYDNDNDDGDIIKLAGTSKDETTTPKVTFNLTEEQKEKELLTKVESLNILGYAAKLSQLSTIKILLDRIYSISSPESIKEALNVTSKGEVEQKKFFMSWLNESGKEKRDKVKAKMERREMRRREKLKKKVKKGKQTENYDDDDDDDDYDYDDDDDDDDDDDNDDE</sequence>
<accession>A0A015N9E6</accession>
<evidence type="ECO:0000313" key="3">
    <source>
        <dbReference type="EMBL" id="EXX75798.1"/>
    </source>
</evidence>
<dbReference type="GO" id="GO:0004674">
    <property type="term" value="F:protein serine/threonine kinase activity"/>
    <property type="evidence" value="ECO:0007669"/>
    <property type="project" value="TreeGrafter"/>
</dbReference>
<gene>
    <name evidence="3" type="ORF">RirG_038780</name>
</gene>
<dbReference type="Gene3D" id="1.25.40.20">
    <property type="entry name" value="Ankyrin repeat-containing domain"/>
    <property type="match status" value="1"/>
</dbReference>
<dbReference type="Pfam" id="PF07714">
    <property type="entry name" value="PK_Tyr_Ser-Thr"/>
    <property type="match status" value="1"/>
</dbReference>
<feature type="compositionally biased region" description="Basic residues" evidence="1">
    <location>
        <begin position="915"/>
        <end position="925"/>
    </location>
</feature>
<organism evidence="3 4">
    <name type="scientific">Rhizophagus irregularis (strain DAOM 197198w)</name>
    <name type="common">Glomus intraradices</name>
    <dbReference type="NCBI Taxonomy" id="1432141"/>
    <lineage>
        <taxon>Eukaryota</taxon>
        <taxon>Fungi</taxon>
        <taxon>Fungi incertae sedis</taxon>
        <taxon>Mucoromycota</taxon>
        <taxon>Glomeromycotina</taxon>
        <taxon>Glomeromycetes</taxon>
        <taxon>Glomerales</taxon>
        <taxon>Glomeraceae</taxon>
        <taxon>Rhizophagus</taxon>
    </lineage>
</organism>
<dbReference type="SUPFAM" id="SSF56112">
    <property type="entry name" value="Protein kinase-like (PK-like)"/>
    <property type="match status" value="1"/>
</dbReference>
<evidence type="ECO:0000313" key="4">
    <source>
        <dbReference type="Proteomes" id="UP000022910"/>
    </source>
</evidence>
<evidence type="ECO:0000256" key="1">
    <source>
        <dbReference type="SAM" id="MobiDB-lite"/>
    </source>
</evidence>
<dbReference type="InterPro" id="IPR036770">
    <property type="entry name" value="Ankyrin_rpt-contain_sf"/>
</dbReference>
<dbReference type="OrthoDB" id="1668230at2759"/>
<dbReference type="HOGENOM" id="CLU_013297_0_0_1"/>
<evidence type="ECO:0000259" key="2">
    <source>
        <dbReference type="PROSITE" id="PS50011"/>
    </source>
</evidence>
<comment type="caution">
    <text evidence="3">The sequence shown here is derived from an EMBL/GenBank/DDBJ whole genome shotgun (WGS) entry which is preliminary data.</text>
</comment>
<dbReference type="AlphaFoldDB" id="A0A015N9E6"/>
<feature type="compositionally biased region" description="Acidic residues" evidence="1">
    <location>
        <begin position="930"/>
        <end position="957"/>
    </location>
</feature>
<keyword evidence="4" id="KW-1185">Reference proteome</keyword>